<feature type="region of interest" description="Disordered" evidence="1">
    <location>
        <begin position="65"/>
        <end position="114"/>
    </location>
</feature>
<evidence type="ECO:0000313" key="3">
    <source>
        <dbReference type="Proteomes" id="UP001179952"/>
    </source>
</evidence>
<name>A0AAV9BE40_ACOGR</name>
<feature type="region of interest" description="Disordered" evidence="1">
    <location>
        <begin position="144"/>
        <end position="171"/>
    </location>
</feature>
<dbReference type="EMBL" id="JAUJYN010000004">
    <property type="protein sequence ID" value="KAK1274298.1"/>
    <property type="molecule type" value="Genomic_DNA"/>
</dbReference>
<keyword evidence="3" id="KW-1185">Reference proteome</keyword>
<feature type="compositionally biased region" description="Basic and acidic residues" evidence="1">
    <location>
        <begin position="78"/>
        <end position="98"/>
    </location>
</feature>
<accession>A0AAV9BE40</accession>
<comment type="caution">
    <text evidence="2">The sequence shown here is derived from an EMBL/GenBank/DDBJ whole genome shotgun (WGS) entry which is preliminary data.</text>
</comment>
<organism evidence="2 3">
    <name type="scientific">Acorus gramineus</name>
    <name type="common">Dwarf sweet flag</name>
    <dbReference type="NCBI Taxonomy" id="55184"/>
    <lineage>
        <taxon>Eukaryota</taxon>
        <taxon>Viridiplantae</taxon>
        <taxon>Streptophyta</taxon>
        <taxon>Embryophyta</taxon>
        <taxon>Tracheophyta</taxon>
        <taxon>Spermatophyta</taxon>
        <taxon>Magnoliopsida</taxon>
        <taxon>Liliopsida</taxon>
        <taxon>Acoraceae</taxon>
        <taxon>Acorus</taxon>
    </lineage>
</organism>
<sequence>MTASQRYTTTRAELKGGNLRNAFRLQSEGIYMNAPLQNRSNTPKSMQAVKVMSVDGLKKALSNASQVTTKSQSQGIRFLREVTEDKHAKDSSKEPTKRDKQHSKSNPRSSESWNMQNTEDVFHFLFRFSSSVKMASKIVIKSQLPAEMKKKTEPSKENLIELDLVSSDEEG</sequence>
<dbReference type="Proteomes" id="UP001179952">
    <property type="component" value="Unassembled WGS sequence"/>
</dbReference>
<reference evidence="2" key="2">
    <citation type="submission" date="2023-06" db="EMBL/GenBank/DDBJ databases">
        <authorList>
            <person name="Ma L."/>
            <person name="Liu K.-W."/>
            <person name="Li Z."/>
            <person name="Hsiao Y.-Y."/>
            <person name="Qi Y."/>
            <person name="Fu T."/>
            <person name="Tang G."/>
            <person name="Zhang D."/>
            <person name="Sun W.-H."/>
            <person name="Liu D.-K."/>
            <person name="Li Y."/>
            <person name="Chen G.-Z."/>
            <person name="Liu X.-D."/>
            <person name="Liao X.-Y."/>
            <person name="Jiang Y.-T."/>
            <person name="Yu X."/>
            <person name="Hao Y."/>
            <person name="Huang J."/>
            <person name="Zhao X.-W."/>
            <person name="Ke S."/>
            <person name="Chen Y.-Y."/>
            <person name="Wu W.-L."/>
            <person name="Hsu J.-L."/>
            <person name="Lin Y.-F."/>
            <person name="Huang M.-D."/>
            <person name="Li C.-Y."/>
            <person name="Huang L."/>
            <person name="Wang Z.-W."/>
            <person name="Zhao X."/>
            <person name="Zhong W.-Y."/>
            <person name="Peng D.-H."/>
            <person name="Ahmad S."/>
            <person name="Lan S."/>
            <person name="Zhang J.-S."/>
            <person name="Tsai W.-C."/>
            <person name="Van De Peer Y."/>
            <person name="Liu Z.-J."/>
        </authorList>
    </citation>
    <scope>NUCLEOTIDE SEQUENCE</scope>
    <source>
        <strain evidence="2">SCP</strain>
        <tissue evidence="2">Leaves</tissue>
    </source>
</reference>
<feature type="compositionally biased region" description="Basic and acidic residues" evidence="1">
    <location>
        <begin position="147"/>
        <end position="159"/>
    </location>
</feature>
<evidence type="ECO:0000256" key="1">
    <source>
        <dbReference type="SAM" id="MobiDB-lite"/>
    </source>
</evidence>
<dbReference type="AlphaFoldDB" id="A0AAV9BE40"/>
<reference evidence="2" key="1">
    <citation type="journal article" date="2023" name="Nat. Commun.">
        <title>Diploid and tetraploid genomes of Acorus and the evolution of monocots.</title>
        <authorList>
            <person name="Ma L."/>
            <person name="Liu K.W."/>
            <person name="Li Z."/>
            <person name="Hsiao Y.Y."/>
            <person name="Qi Y."/>
            <person name="Fu T."/>
            <person name="Tang G.D."/>
            <person name="Zhang D."/>
            <person name="Sun W.H."/>
            <person name="Liu D.K."/>
            <person name="Li Y."/>
            <person name="Chen G.Z."/>
            <person name="Liu X.D."/>
            <person name="Liao X.Y."/>
            <person name="Jiang Y.T."/>
            <person name="Yu X."/>
            <person name="Hao Y."/>
            <person name="Huang J."/>
            <person name="Zhao X.W."/>
            <person name="Ke S."/>
            <person name="Chen Y.Y."/>
            <person name="Wu W.L."/>
            <person name="Hsu J.L."/>
            <person name="Lin Y.F."/>
            <person name="Huang M.D."/>
            <person name="Li C.Y."/>
            <person name="Huang L."/>
            <person name="Wang Z.W."/>
            <person name="Zhao X."/>
            <person name="Zhong W.Y."/>
            <person name="Peng D.H."/>
            <person name="Ahmad S."/>
            <person name="Lan S."/>
            <person name="Zhang J.S."/>
            <person name="Tsai W.C."/>
            <person name="Van de Peer Y."/>
            <person name="Liu Z.J."/>
        </authorList>
    </citation>
    <scope>NUCLEOTIDE SEQUENCE</scope>
    <source>
        <strain evidence="2">SCP</strain>
    </source>
</reference>
<feature type="compositionally biased region" description="Polar residues" evidence="1">
    <location>
        <begin position="65"/>
        <end position="75"/>
    </location>
</feature>
<gene>
    <name evidence="2" type="ORF">QJS04_geneDACA009625</name>
</gene>
<proteinExistence type="predicted"/>
<evidence type="ECO:0000313" key="2">
    <source>
        <dbReference type="EMBL" id="KAK1274298.1"/>
    </source>
</evidence>
<protein>
    <submittedName>
        <fullName evidence="2">Uncharacterized protein</fullName>
    </submittedName>
</protein>